<organism evidence="9 10">
    <name type="scientific">Candidatus Uhrbacteria bacterium CG10_big_fil_rev_8_21_14_0_10_48_16</name>
    <dbReference type="NCBI Taxonomy" id="1975038"/>
    <lineage>
        <taxon>Bacteria</taxon>
        <taxon>Candidatus Uhriibacteriota</taxon>
    </lineage>
</organism>
<keyword evidence="2 5" id="KW-0694">RNA-binding</keyword>
<feature type="domain" description="Large ribosomal subunit protein bL25 beta" evidence="8">
    <location>
        <begin position="101"/>
        <end position="185"/>
    </location>
</feature>
<evidence type="ECO:0000256" key="2">
    <source>
        <dbReference type="ARBA" id="ARBA00022884"/>
    </source>
</evidence>
<dbReference type="Pfam" id="PF14693">
    <property type="entry name" value="Ribosomal_TL5_C"/>
    <property type="match status" value="1"/>
</dbReference>
<dbReference type="PANTHER" id="PTHR33284">
    <property type="entry name" value="RIBOSOMAL PROTEIN L25/GLN-TRNA SYNTHETASE, ANTI-CODON-BINDING DOMAIN-CONTAINING PROTEIN"/>
    <property type="match status" value="1"/>
</dbReference>
<keyword evidence="4 5" id="KW-0687">Ribonucleoprotein</keyword>
<evidence type="ECO:0000259" key="8">
    <source>
        <dbReference type="Pfam" id="PF14693"/>
    </source>
</evidence>
<dbReference type="PANTHER" id="PTHR33284:SF1">
    <property type="entry name" value="RIBOSOMAL PROTEIN L25_GLN-TRNA SYNTHETASE, ANTI-CODON-BINDING DOMAIN-CONTAINING PROTEIN"/>
    <property type="match status" value="1"/>
</dbReference>
<dbReference type="InterPro" id="IPR011035">
    <property type="entry name" value="Ribosomal_bL25/Gln-tRNA_synth"/>
</dbReference>
<dbReference type="Gene3D" id="2.40.240.10">
    <property type="entry name" value="Ribosomal Protein L25, Chain P"/>
    <property type="match status" value="1"/>
</dbReference>
<evidence type="ECO:0000256" key="6">
    <source>
        <dbReference type="SAM" id="MobiDB-lite"/>
    </source>
</evidence>
<feature type="compositionally biased region" description="Acidic residues" evidence="6">
    <location>
        <begin position="214"/>
        <end position="223"/>
    </location>
</feature>
<evidence type="ECO:0000256" key="3">
    <source>
        <dbReference type="ARBA" id="ARBA00022980"/>
    </source>
</evidence>
<keyword evidence="3 5" id="KW-0689">Ribosomal protein</keyword>
<feature type="region of interest" description="Disordered" evidence="6">
    <location>
        <begin position="204"/>
        <end position="223"/>
    </location>
</feature>
<comment type="subunit">
    <text evidence="5">Part of the 50S ribosomal subunit; part of the 5S rRNA/L5/L18/L25 subcomplex. Contacts the 5S rRNA. Binds to the 5S rRNA independently of L5 and L18.</text>
</comment>
<comment type="caution">
    <text evidence="9">The sequence shown here is derived from an EMBL/GenBank/DDBJ whole genome shotgun (WGS) entry which is preliminary data.</text>
</comment>
<dbReference type="CDD" id="cd00495">
    <property type="entry name" value="Ribosomal_L25_TL5_CTC"/>
    <property type="match status" value="1"/>
</dbReference>
<dbReference type="InterPro" id="IPR020057">
    <property type="entry name" value="Ribosomal_bL25_b-dom"/>
</dbReference>
<protein>
    <recommendedName>
        <fullName evidence="5">Large ribosomal subunit protein bL25</fullName>
    </recommendedName>
    <alternativeName>
        <fullName evidence="5">General stress protein CTC</fullName>
    </alternativeName>
</protein>
<dbReference type="GO" id="GO:0003735">
    <property type="term" value="F:structural constituent of ribosome"/>
    <property type="evidence" value="ECO:0007669"/>
    <property type="project" value="InterPro"/>
</dbReference>
<dbReference type="Gene3D" id="2.170.120.20">
    <property type="entry name" value="Ribosomal protein L25, beta domain"/>
    <property type="match status" value="1"/>
</dbReference>
<dbReference type="HAMAP" id="MF_01334">
    <property type="entry name" value="Ribosomal_bL25_CTC"/>
    <property type="match status" value="1"/>
</dbReference>
<dbReference type="InterPro" id="IPR001021">
    <property type="entry name" value="Ribosomal_bL25_long"/>
</dbReference>
<evidence type="ECO:0000256" key="5">
    <source>
        <dbReference type="HAMAP-Rule" id="MF_01334"/>
    </source>
</evidence>
<dbReference type="GO" id="GO:0006412">
    <property type="term" value="P:translation"/>
    <property type="evidence" value="ECO:0007669"/>
    <property type="project" value="UniProtKB-UniRule"/>
</dbReference>
<proteinExistence type="inferred from homology"/>
<keyword evidence="1 5" id="KW-0699">rRNA-binding</keyword>
<sequence>MSINTLEAKTRTEIGRKANVLRAQGAVPAVVYGVGTQPQMLTLDRIQFVKIYKAAGESSIVELKVDGENALHVLIQDYQVDPIRNEVTHVDFRSIDMNKAIETEVTLEIVGEAPAVKALGGTLTLSRESIAISCLPAHLLRSLAVDVSSLATFDDVLRVSDLVIPEGVTVLDDPELSIASVIPPRTDAEMDALDASTEVDVAAVESADVKKDEGEEEKEEDKK</sequence>
<dbReference type="AlphaFoldDB" id="A0A2M8LFW2"/>
<dbReference type="SUPFAM" id="SSF50715">
    <property type="entry name" value="Ribosomal protein L25-like"/>
    <property type="match status" value="1"/>
</dbReference>
<evidence type="ECO:0000313" key="9">
    <source>
        <dbReference type="EMBL" id="PJE76342.1"/>
    </source>
</evidence>
<dbReference type="EMBL" id="PFEU01000028">
    <property type="protein sequence ID" value="PJE76342.1"/>
    <property type="molecule type" value="Genomic_DNA"/>
</dbReference>
<dbReference type="GO" id="GO:0008097">
    <property type="term" value="F:5S rRNA binding"/>
    <property type="evidence" value="ECO:0007669"/>
    <property type="project" value="InterPro"/>
</dbReference>
<comment type="similarity">
    <text evidence="5">Belongs to the bacterial ribosomal protein bL25 family. CTC subfamily.</text>
</comment>
<evidence type="ECO:0000259" key="7">
    <source>
        <dbReference type="Pfam" id="PF01386"/>
    </source>
</evidence>
<dbReference type="InterPro" id="IPR037121">
    <property type="entry name" value="Ribosomal_bL25_C"/>
</dbReference>
<dbReference type="InterPro" id="IPR029751">
    <property type="entry name" value="Ribosomal_L25_dom"/>
</dbReference>
<reference evidence="10" key="1">
    <citation type="submission" date="2017-09" db="EMBL/GenBank/DDBJ databases">
        <title>Depth-based differentiation of microbial function through sediment-hosted aquifers and enrichment of novel symbionts in the deep terrestrial subsurface.</title>
        <authorList>
            <person name="Probst A.J."/>
            <person name="Ladd B."/>
            <person name="Jarett J.K."/>
            <person name="Geller-Mcgrath D.E."/>
            <person name="Sieber C.M.K."/>
            <person name="Emerson J.B."/>
            <person name="Anantharaman K."/>
            <person name="Thomas B.C."/>
            <person name="Malmstrom R."/>
            <person name="Stieglmeier M."/>
            <person name="Klingl A."/>
            <person name="Woyke T."/>
            <person name="Ryan C.M."/>
            <person name="Banfield J.F."/>
        </authorList>
    </citation>
    <scope>NUCLEOTIDE SEQUENCE [LARGE SCALE GENOMIC DNA]</scope>
</reference>
<dbReference type="GO" id="GO:0022625">
    <property type="term" value="C:cytosolic large ribosomal subunit"/>
    <property type="evidence" value="ECO:0007669"/>
    <property type="project" value="TreeGrafter"/>
</dbReference>
<evidence type="ECO:0000313" key="10">
    <source>
        <dbReference type="Proteomes" id="UP000231436"/>
    </source>
</evidence>
<feature type="domain" description="Large ribosomal subunit protein bL25 L25" evidence="7">
    <location>
        <begin position="6"/>
        <end position="92"/>
    </location>
</feature>
<dbReference type="InterPro" id="IPR020056">
    <property type="entry name" value="Rbsml_bL25/Gln-tRNA_synth_N"/>
</dbReference>
<dbReference type="Proteomes" id="UP000231436">
    <property type="component" value="Unassembled WGS sequence"/>
</dbReference>
<evidence type="ECO:0000256" key="4">
    <source>
        <dbReference type="ARBA" id="ARBA00023274"/>
    </source>
</evidence>
<evidence type="ECO:0000256" key="1">
    <source>
        <dbReference type="ARBA" id="ARBA00022730"/>
    </source>
</evidence>
<comment type="function">
    <text evidence="5">This is one of the proteins that binds to the 5S RNA in the ribosome where it forms part of the central protuberance.</text>
</comment>
<accession>A0A2M8LFW2</accession>
<name>A0A2M8LFW2_9BACT</name>
<dbReference type="Pfam" id="PF01386">
    <property type="entry name" value="Ribosomal_L25p"/>
    <property type="match status" value="1"/>
</dbReference>
<dbReference type="InterPro" id="IPR020930">
    <property type="entry name" value="Ribosomal_uL5_bac-type"/>
</dbReference>
<dbReference type="NCBIfam" id="TIGR00731">
    <property type="entry name" value="bL25_bact_ctc"/>
    <property type="match status" value="1"/>
</dbReference>
<gene>
    <name evidence="5" type="primary">rplY</name>
    <name evidence="5" type="synonym">ctc</name>
    <name evidence="9" type="ORF">COV05_04885</name>
</gene>